<evidence type="ECO:0000259" key="1">
    <source>
        <dbReference type="Pfam" id="PF09313"/>
    </source>
</evidence>
<dbReference type="InterPro" id="IPR011051">
    <property type="entry name" value="RmlC_Cupin_sf"/>
</dbReference>
<dbReference type="AlphaFoldDB" id="A0A0F9BHD0"/>
<evidence type="ECO:0000313" key="2">
    <source>
        <dbReference type="EMBL" id="KKL21210.1"/>
    </source>
</evidence>
<accession>A0A0F9BHD0</accession>
<feature type="domain" description="TehB/YeaR-like" evidence="1">
    <location>
        <begin position="91"/>
        <end position="149"/>
    </location>
</feature>
<reference evidence="2" key="1">
    <citation type="journal article" date="2015" name="Nature">
        <title>Complex archaea that bridge the gap between prokaryotes and eukaryotes.</title>
        <authorList>
            <person name="Spang A."/>
            <person name="Saw J.H."/>
            <person name="Jorgensen S.L."/>
            <person name="Zaremba-Niedzwiedzka K."/>
            <person name="Martijn J."/>
            <person name="Lind A.E."/>
            <person name="van Eijk R."/>
            <person name="Schleper C."/>
            <person name="Guy L."/>
            <person name="Ettema T.J."/>
        </authorList>
    </citation>
    <scope>NUCLEOTIDE SEQUENCE</scope>
</reference>
<gene>
    <name evidence="2" type="ORF">LCGC14_2447760</name>
</gene>
<protein>
    <recommendedName>
        <fullName evidence="1">TehB/YeaR-like domain-containing protein</fullName>
    </recommendedName>
</protein>
<dbReference type="SUPFAM" id="SSF51182">
    <property type="entry name" value="RmlC-like cupins"/>
    <property type="match status" value="1"/>
</dbReference>
<organism evidence="2">
    <name type="scientific">marine sediment metagenome</name>
    <dbReference type="NCBI Taxonomy" id="412755"/>
    <lineage>
        <taxon>unclassified sequences</taxon>
        <taxon>metagenomes</taxon>
        <taxon>ecological metagenomes</taxon>
    </lineage>
</organism>
<name>A0A0F9BHD0_9ZZZZ</name>
<dbReference type="Pfam" id="PF09313">
    <property type="entry name" value="TehB-like"/>
    <property type="match status" value="1"/>
</dbReference>
<dbReference type="InterPro" id="IPR014710">
    <property type="entry name" value="RmlC-like_jellyroll"/>
</dbReference>
<feature type="non-terminal residue" evidence="2">
    <location>
        <position position="1"/>
    </location>
</feature>
<dbReference type="Gene3D" id="2.60.120.10">
    <property type="entry name" value="Jelly Rolls"/>
    <property type="match status" value="1"/>
</dbReference>
<dbReference type="InterPro" id="IPR015392">
    <property type="entry name" value="TehB/YeaR-like_dom"/>
</dbReference>
<sequence length="172" mass="19421">ASVADRIDEILTIYRSAEVNRPIGFQIKGIEAIIKNILDKRRITMLSTYDIPPIGPKQGKVWGRTQLVFAHNSVETHIVEVIGGFKCSQHSHKHKWNRFIVISGKLAIRMFYDDGKKADETILDAWQVTDVPPGVKHEFEALEDTLAIEVYWVVLDAQDIDRHGTTGGEVSE</sequence>
<dbReference type="EMBL" id="LAZR01037816">
    <property type="protein sequence ID" value="KKL21210.1"/>
    <property type="molecule type" value="Genomic_DNA"/>
</dbReference>
<comment type="caution">
    <text evidence="2">The sequence shown here is derived from an EMBL/GenBank/DDBJ whole genome shotgun (WGS) entry which is preliminary data.</text>
</comment>
<proteinExistence type="predicted"/>